<proteinExistence type="predicted"/>
<evidence type="ECO:0000313" key="2">
    <source>
        <dbReference type="EMBL" id="KAK3316790.1"/>
    </source>
</evidence>
<feature type="chain" id="PRO_5041954750" evidence="1">
    <location>
        <begin position="20"/>
        <end position="276"/>
    </location>
</feature>
<sequence length="276" mass="31117">MKSLSLILGLLGLLPQVLCGPTSPKLSVARRDLDIHNFERRYINTLQFHHPNHTVKLIGFKKITMTADEIAQLEFNIADRPHEWGQLNMAYYDPVDRQMRVYFPVENALVYHGDELVEANQMGEYEHAMIDGDCKVVGRYQTDKVTGVSANVIKDGIIYLAEPSEVVRKHGNIHVYDFGWRHGSHSHDHHGHSKRGEGSGGSCFSNHGGKVCSIAYNINEGRCTRPKGTIKECIDYNGWPHKNCDKHNDKWAFPGSDCFVAVARGHCWNEVEGASH</sequence>
<reference evidence="2" key="1">
    <citation type="journal article" date="2023" name="Mol. Phylogenet. Evol.">
        <title>Genome-scale phylogeny and comparative genomics of the fungal order Sordariales.</title>
        <authorList>
            <person name="Hensen N."/>
            <person name="Bonometti L."/>
            <person name="Westerberg I."/>
            <person name="Brannstrom I.O."/>
            <person name="Guillou S."/>
            <person name="Cros-Aarteil S."/>
            <person name="Calhoun S."/>
            <person name="Haridas S."/>
            <person name="Kuo A."/>
            <person name="Mondo S."/>
            <person name="Pangilinan J."/>
            <person name="Riley R."/>
            <person name="LaButti K."/>
            <person name="Andreopoulos B."/>
            <person name="Lipzen A."/>
            <person name="Chen C."/>
            <person name="Yan M."/>
            <person name="Daum C."/>
            <person name="Ng V."/>
            <person name="Clum A."/>
            <person name="Steindorff A."/>
            <person name="Ohm R.A."/>
            <person name="Martin F."/>
            <person name="Silar P."/>
            <person name="Natvig D.O."/>
            <person name="Lalanne C."/>
            <person name="Gautier V."/>
            <person name="Ament-Velasquez S.L."/>
            <person name="Kruys A."/>
            <person name="Hutchinson M.I."/>
            <person name="Powell A.J."/>
            <person name="Barry K."/>
            <person name="Miller A.N."/>
            <person name="Grigoriev I.V."/>
            <person name="Debuchy R."/>
            <person name="Gladieux P."/>
            <person name="Hiltunen Thoren M."/>
            <person name="Johannesson H."/>
        </authorList>
    </citation>
    <scope>NUCLEOTIDE SEQUENCE</scope>
    <source>
        <strain evidence="2">CBS 118394</strain>
    </source>
</reference>
<gene>
    <name evidence="2" type="ORF">B0H66DRAFT_562195</name>
</gene>
<dbReference type="EMBL" id="JAUEDM010000005">
    <property type="protein sequence ID" value="KAK3316790.1"/>
    <property type="molecule type" value="Genomic_DNA"/>
</dbReference>
<keyword evidence="1" id="KW-0732">Signal</keyword>
<dbReference type="Proteomes" id="UP001283341">
    <property type="component" value="Unassembled WGS sequence"/>
</dbReference>
<evidence type="ECO:0000256" key="1">
    <source>
        <dbReference type="SAM" id="SignalP"/>
    </source>
</evidence>
<protein>
    <submittedName>
        <fullName evidence="2">Uncharacterized protein</fullName>
    </submittedName>
</protein>
<accession>A0AAE0M2L8</accession>
<keyword evidence="3" id="KW-1185">Reference proteome</keyword>
<feature type="signal peptide" evidence="1">
    <location>
        <begin position="1"/>
        <end position="19"/>
    </location>
</feature>
<comment type="caution">
    <text evidence="2">The sequence shown here is derived from an EMBL/GenBank/DDBJ whole genome shotgun (WGS) entry which is preliminary data.</text>
</comment>
<organism evidence="2 3">
    <name type="scientific">Apodospora peruviana</name>
    <dbReference type="NCBI Taxonomy" id="516989"/>
    <lineage>
        <taxon>Eukaryota</taxon>
        <taxon>Fungi</taxon>
        <taxon>Dikarya</taxon>
        <taxon>Ascomycota</taxon>
        <taxon>Pezizomycotina</taxon>
        <taxon>Sordariomycetes</taxon>
        <taxon>Sordariomycetidae</taxon>
        <taxon>Sordariales</taxon>
        <taxon>Lasiosphaeriaceae</taxon>
        <taxon>Apodospora</taxon>
    </lineage>
</organism>
<dbReference type="AlphaFoldDB" id="A0AAE0M2L8"/>
<name>A0AAE0M2L8_9PEZI</name>
<evidence type="ECO:0000313" key="3">
    <source>
        <dbReference type="Proteomes" id="UP001283341"/>
    </source>
</evidence>
<reference evidence="2" key="2">
    <citation type="submission" date="2023-06" db="EMBL/GenBank/DDBJ databases">
        <authorList>
            <consortium name="Lawrence Berkeley National Laboratory"/>
            <person name="Haridas S."/>
            <person name="Hensen N."/>
            <person name="Bonometti L."/>
            <person name="Westerberg I."/>
            <person name="Brannstrom I.O."/>
            <person name="Guillou S."/>
            <person name="Cros-Aarteil S."/>
            <person name="Calhoun S."/>
            <person name="Kuo A."/>
            <person name="Mondo S."/>
            <person name="Pangilinan J."/>
            <person name="Riley R."/>
            <person name="Labutti K."/>
            <person name="Andreopoulos B."/>
            <person name="Lipzen A."/>
            <person name="Chen C."/>
            <person name="Yanf M."/>
            <person name="Daum C."/>
            <person name="Ng V."/>
            <person name="Clum A."/>
            <person name="Steindorff A."/>
            <person name="Ohm R."/>
            <person name="Martin F."/>
            <person name="Silar P."/>
            <person name="Natvig D."/>
            <person name="Lalanne C."/>
            <person name="Gautier V."/>
            <person name="Ament-Velasquez S.L."/>
            <person name="Kruys A."/>
            <person name="Hutchinson M.I."/>
            <person name="Powell A.J."/>
            <person name="Barry K."/>
            <person name="Miller A.N."/>
            <person name="Grigoriev I.V."/>
            <person name="Debuchy R."/>
            <person name="Gladieux P."/>
            <person name="Thoren M.H."/>
            <person name="Johannesson H."/>
        </authorList>
    </citation>
    <scope>NUCLEOTIDE SEQUENCE</scope>
    <source>
        <strain evidence="2">CBS 118394</strain>
    </source>
</reference>